<organism evidence="4">
    <name type="scientific">Micromonas pusilla (strain CCMP1545)</name>
    <name type="common">Picoplanktonic green alga</name>
    <dbReference type="NCBI Taxonomy" id="564608"/>
    <lineage>
        <taxon>Eukaryota</taxon>
        <taxon>Viridiplantae</taxon>
        <taxon>Chlorophyta</taxon>
        <taxon>Mamiellophyceae</taxon>
        <taxon>Mamiellales</taxon>
        <taxon>Mamiellaceae</taxon>
        <taxon>Micromonas</taxon>
    </lineage>
</organism>
<dbReference type="Gene3D" id="3.30.70.260">
    <property type="match status" value="1"/>
</dbReference>
<dbReference type="eggNOG" id="ENOG502RXU7">
    <property type="taxonomic scope" value="Eukaryota"/>
</dbReference>
<feature type="signal peptide" evidence="2">
    <location>
        <begin position="1"/>
        <end position="41"/>
    </location>
</feature>
<keyword evidence="4" id="KW-1185">Reference proteome</keyword>
<feature type="chain" id="PRO_5002912031" evidence="2">
    <location>
        <begin position="42"/>
        <end position="237"/>
    </location>
</feature>
<name>C1MPX2_MICPC</name>
<evidence type="ECO:0000256" key="1">
    <source>
        <dbReference type="SAM" id="MobiDB-lite"/>
    </source>
</evidence>
<dbReference type="Proteomes" id="UP000001876">
    <property type="component" value="Unassembled WGS sequence"/>
</dbReference>
<evidence type="ECO:0000313" key="4">
    <source>
        <dbReference type="Proteomes" id="UP000001876"/>
    </source>
</evidence>
<dbReference type="OMA" id="SRMEMSE"/>
<dbReference type="OrthoDB" id="75833at2759"/>
<protein>
    <submittedName>
        <fullName evidence="3">Predicted protein</fullName>
    </submittedName>
</protein>
<dbReference type="RefSeq" id="XP_003058023.1">
    <property type="nucleotide sequence ID" value="XM_003057977.1"/>
</dbReference>
<dbReference type="PANTHER" id="PTHR36357:SF1">
    <property type="entry name" value="OS03G0148300 PROTEIN"/>
    <property type="match status" value="1"/>
</dbReference>
<accession>C1MPX2</accession>
<dbReference type="KEGG" id="mpp:MICPUCDRAFT_57073"/>
<reference evidence="3 4" key="1">
    <citation type="journal article" date="2009" name="Science">
        <title>Green evolution and dynamic adaptations revealed by genomes of the marine picoeukaryotes Micromonas.</title>
        <authorList>
            <person name="Worden A.Z."/>
            <person name="Lee J.H."/>
            <person name="Mock T."/>
            <person name="Rouze P."/>
            <person name="Simmons M.P."/>
            <person name="Aerts A.L."/>
            <person name="Allen A.E."/>
            <person name="Cuvelier M.L."/>
            <person name="Derelle E."/>
            <person name="Everett M.V."/>
            <person name="Foulon E."/>
            <person name="Grimwood J."/>
            <person name="Gundlach H."/>
            <person name="Henrissat B."/>
            <person name="Napoli C."/>
            <person name="McDonald S.M."/>
            <person name="Parker M.S."/>
            <person name="Rombauts S."/>
            <person name="Salamov A."/>
            <person name="Von Dassow P."/>
            <person name="Badger J.H."/>
            <person name="Coutinho P.M."/>
            <person name="Demir E."/>
            <person name="Dubchak I."/>
            <person name="Gentemann C."/>
            <person name="Eikrem W."/>
            <person name="Gready J.E."/>
            <person name="John U."/>
            <person name="Lanier W."/>
            <person name="Lindquist E.A."/>
            <person name="Lucas S."/>
            <person name="Mayer K.F."/>
            <person name="Moreau H."/>
            <person name="Not F."/>
            <person name="Otillar R."/>
            <person name="Panaud O."/>
            <person name="Pangilinan J."/>
            <person name="Paulsen I."/>
            <person name="Piegu B."/>
            <person name="Poliakov A."/>
            <person name="Robbens S."/>
            <person name="Schmutz J."/>
            <person name="Toulza E."/>
            <person name="Wyss T."/>
            <person name="Zelensky A."/>
            <person name="Zhou K."/>
            <person name="Armbrust E.V."/>
            <person name="Bhattacharya D."/>
            <person name="Goodenough U.W."/>
            <person name="Van de Peer Y."/>
            <person name="Grigoriev I.V."/>
        </authorList>
    </citation>
    <scope>NUCLEOTIDE SEQUENCE [LARGE SCALE GENOMIC DNA]</scope>
    <source>
        <strain evidence="3 4">CCMP1545</strain>
    </source>
</reference>
<keyword evidence="2" id="KW-0732">Signal</keyword>
<evidence type="ECO:0000313" key="3">
    <source>
        <dbReference type="EMBL" id="EEH57974.1"/>
    </source>
</evidence>
<feature type="compositionally biased region" description="Basic and acidic residues" evidence="1">
    <location>
        <begin position="222"/>
        <end position="237"/>
    </location>
</feature>
<dbReference type="GeneID" id="9683024"/>
<dbReference type="PANTHER" id="PTHR36357">
    <property type="entry name" value="OS03G0148300 PROTEIN"/>
    <property type="match status" value="1"/>
</dbReference>
<feature type="region of interest" description="Disordered" evidence="1">
    <location>
        <begin position="186"/>
        <end position="237"/>
    </location>
</feature>
<proteinExistence type="predicted"/>
<gene>
    <name evidence="3" type="ORF">MICPUCDRAFT_57073</name>
</gene>
<dbReference type="EMBL" id="GG663738">
    <property type="protein sequence ID" value="EEH57974.1"/>
    <property type="molecule type" value="Genomic_DNA"/>
</dbReference>
<evidence type="ECO:0000256" key="2">
    <source>
        <dbReference type="SAM" id="SignalP"/>
    </source>
</evidence>
<feature type="compositionally biased region" description="Basic residues" evidence="1">
    <location>
        <begin position="210"/>
        <end position="221"/>
    </location>
</feature>
<dbReference type="AlphaFoldDB" id="C1MPX2"/>
<sequence length="237" mass="26735">MARRAPRRRGGGATSSLSSLLFLLLLLLLSLLLATPTLVRAKPRPKIPDNLDNVWDDEEDDDFKSWGEEKFGRQPVDGADDAPLFDANGQMDPKSLAKLQERSRAGPQLTFVKLHPDPVAGPRSIDEVNVIGERWATLMRSGGVSDRVYGIDTDTMLVQLKDGRYMDELREFLWMQEEVREFEWNSKRWLKGNDEPEPPTPKPKPDAAKKEKKKKKKKKKSEGRDGGGDGGEKRVDL</sequence>